<keyword evidence="1" id="KW-0963">Cytoplasm</keyword>
<dbReference type="GO" id="GO:0008168">
    <property type="term" value="F:methyltransferase activity"/>
    <property type="evidence" value="ECO:0007669"/>
    <property type="project" value="UniProtKB-KW"/>
</dbReference>
<dbReference type="InterPro" id="IPR014776">
    <property type="entry name" value="4pyrrole_Mease_sub2"/>
</dbReference>
<dbReference type="InterPro" id="IPR035996">
    <property type="entry name" value="4pyrrol_Methylase_sf"/>
</dbReference>
<evidence type="ECO:0000256" key="2">
    <source>
        <dbReference type="ARBA" id="ARBA00022552"/>
    </source>
</evidence>
<keyword evidence="5" id="KW-0949">S-adenosyl-L-methionine</keyword>
<keyword evidence="3 7" id="KW-0489">Methyltransferase</keyword>
<dbReference type="CDD" id="cd11649">
    <property type="entry name" value="RsmI_like"/>
    <property type="match status" value="1"/>
</dbReference>
<proteinExistence type="predicted"/>
<dbReference type="PANTHER" id="PTHR46111:SF2">
    <property type="entry name" value="SAM-DEPENDENT METHYLTRANSFERASE"/>
    <property type="match status" value="1"/>
</dbReference>
<dbReference type="GO" id="GO:0006364">
    <property type="term" value="P:rRNA processing"/>
    <property type="evidence" value="ECO:0007669"/>
    <property type="project" value="UniProtKB-KW"/>
</dbReference>
<dbReference type="Pfam" id="PF00590">
    <property type="entry name" value="TP_methylase"/>
    <property type="match status" value="1"/>
</dbReference>
<dbReference type="Proteomes" id="UP000318294">
    <property type="component" value="Unassembled WGS sequence"/>
</dbReference>
<name>A0A554XFL4_9BURK</name>
<dbReference type="Gene3D" id="3.30.950.10">
    <property type="entry name" value="Methyltransferase, Cobalt-precorrin-4 Transmethylase, Domain 2"/>
    <property type="match status" value="1"/>
</dbReference>
<dbReference type="EC" id="2.1.1.198" evidence="7"/>
<evidence type="ECO:0000256" key="4">
    <source>
        <dbReference type="ARBA" id="ARBA00022679"/>
    </source>
</evidence>
<dbReference type="AlphaFoldDB" id="A0A554XFL4"/>
<accession>A0A554XFL4</accession>
<keyword evidence="8" id="KW-1185">Reference proteome</keyword>
<dbReference type="InterPro" id="IPR014777">
    <property type="entry name" value="4pyrrole_Mease_sub1"/>
</dbReference>
<dbReference type="OrthoDB" id="7061662at2"/>
<evidence type="ECO:0000259" key="6">
    <source>
        <dbReference type="Pfam" id="PF00590"/>
    </source>
</evidence>
<evidence type="ECO:0000313" key="8">
    <source>
        <dbReference type="Proteomes" id="UP000318294"/>
    </source>
</evidence>
<dbReference type="InterPro" id="IPR008189">
    <property type="entry name" value="rRNA_ssu_MeTfrase_I"/>
</dbReference>
<keyword evidence="2" id="KW-0698">rRNA processing</keyword>
<dbReference type="GO" id="GO:0032259">
    <property type="term" value="P:methylation"/>
    <property type="evidence" value="ECO:0007669"/>
    <property type="project" value="UniProtKB-KW"/>
</dbReference>
<dbReference type="Gene3D" id="3.40.1010.10">
    <property type="entry name" value="Cobalt-precorrin-4 Transmethylase, Domain 1"/>
    <property type="match status" value="1"/>
</dbReference>
<evidence type="ECO:0000313" key="7">
    <source>
        <dbReference type="EMBL" id="TSE34616.1"/>
    </source>
</evidence>
<dbReference type="RefSeq" id="WP_144328213.1">
    <property type="nucleotide sequence ID" value="NZ_VJON01000016.1"/>
</dbReference>
<dbReference type="InterPro" id="IPR000878">
    <property type="entry name" value="4pyrrol_Mease"/>
</dbReference>
<feature type="domain" description="Tetrapyrrole methylase" evidence="6">
    <location>
        <begin position="78"/>
        <end position="241"/>
    </location>
</feature>
<sequence length="263" mass="27970">MTAAATRATGTLYLVPTPLDFGCDDAAQTPLDASLPALTLQTAARLTHWIAENARSARAFLKRVGQHQPLAAPLPAQSIVELPRAWHKHGDLTHADAATQARRWLAPAQDGHDIGLVSEAGMPAIADPGAAVVRAAHDLGLRVVPLPGPMSLALALAASGMDGQQFAFVGYLPHEPAARSQRLRQLEAHALRSGQTQLCIETPYRNAALLQALLATLQPTTRLAVCCGLTLPQQVVHSARVADWRRHAPTLPLALPAVFVFGR</sequence>
<reference evidence="7 8" key="1">
    <citation type="submission" date="2019-07" db="EMBL/GenBank/DDBJ databases">
        <title>Tepidimonas charontis SPSP-6 draft genome.</title>
        <authorList>
            <person name="Da Costa M.S."/>
            <person name="Froufe H.J.C."/>
            <person name="Egas C."/>
            <person name="Albuquerque L."/>
        </authorList>
    </citation>
    <scope>NUCLEOTIDE SEQUENCE [LARGE SCALE GENOMIC DNA]</scope>
    <source>
        <strain evidence="7 8">SPSP-6</strain>
    </source>
</reference>
<evidence type="ECO:0000256" key="1">
    <source>
        <dbReference type="ARBA" id="ARBA00022490"/>
    </source>
</evidence>
<dbReference type="PIRSF" id="PIRSF005917">
    <property type="entry name" value="MTase_YraL"/>
    <property type="match status" value="1"/>
</dbReference>
<protein>
    <submittedName>
        <fullName evidence="7">Ribosomal RNA small subunit methyltransferase I</fullName>
        <ecNumber evidence="7">2.1.1.198</ecNumber>
    </submittedName>
</protein>
<gene>
    <name evidence="7" type="primary">rsmI_1</name>
    <name evidence="7" type="ORF">Tchar_01253</name>
</gene>
<dbReference type="PANTHER" id="PTHR46111">
    <property type="entry name" value="RIBOSOMAL RNA SMALL SUBUNIT METHYLTRANSFERASE I"/>
    <property type="match status" value="1"/>
</dbReference>
<evidence type="ECO:0000256" key="5">
    <source>
        <dbReference type="ARBA" id="ARBA00022691"/>
    </source>
</evidence>
<comment type="caution">
    <text evidence="7">The sequence shown here is derived from an EMBL/GenBank/DDBJ whole genome shotgun (WGS) entry which is preliminary data.</text>
</comment>
<dbReference type="SUPFAM" id="SSF53790">
    <property type="entry name" value="Tetrapyrrole methylase"/>
    <property type="match status" value="1"/>
</dbReference>
<keyword evidence="4 7" id="KW-0808">Transferase</keyword>
<evidence type="ECO:0000256" key="3">
    <source>
        <dbReference type="ARBA" id="ARBA00022603"/>
    </source>
</evidence>
<organism evidence="7 8">
    <name type="scientific">Tepidimonas charontis</name>
    <dbReference type="NCBI Taxonomy" id="2267262"/>
    <lineage>
        <taxon>Bacteria</taxon>
        <taxon>Pseudomonadati</taxon>
        <taxon>Pseudomonadota</taxon>
        <taxon>Betaproteobacteria</taxon>
        <taxon>Burkholderiales</taxon>
        <taxon>Tepidimonas</taxon>
    </lineage>
</organism>
<dbReference type="EMBL" id="VJON01000016">
    <property type="protein sequence ID" value="TSE34616.1"/>
    <property type="molecule type" value="Genomic_DNA"/>
</dbReference>